<name>A0A9Q8T4B4_9PEZI</name>
<dbReference type="InterPro" id="IPR002347">
    <property type="entry name" value="SDR_fam"/>
</dbReference>
<reference evidence="3" key="1">
    <citation type="journal article" date="2021" name="Mol. Plant Microbe Interact.">
        <title>Complete Genome Sequence of the Plant-Pathogenic Fungus Colletotrichum lupini.</title>
        <authorList>
            <person name="Baroncelli R."/>
            <person name="Pensec F."/>
            <person name="Da Lio D."/>
            <person name="Boufleur T."/>
            <person name="Vicente I."/>
            <person name="Sarrocco S."/>
            <person name="Picot A."/>
            <person name="Baraldi E."/>
            <person name="Sukno S."/>
            <person name="Thon M."/>
            <person name="Le Floch G."/>
        </authorList>
    </citation>
    <scope>NUCLEOTIDE SEQUENCE</scope>
    <source>
        <strain evidence="3">IMI 504893</strain>
    </source>
</reference>
<keyword evidence="4" id="KW-1185">Reference proteome</keyword>
<dbReference type="SUPFAM" id="SSF51735">
    <property type="entry name" value="NAD(P)-binding Rossmann-fold domains"/>
    <property type="match status" value="1"/>
</dbReference>
<sequence>MAIGRVEPKLYRSCNSITMSHPFVVPDRPLTWLITGCSSGFGLALTRLAQKQGHTVISTSRNPQKTPDLVREVQDGGGRWLPLDVDDLNSGDLITDLEKAGTLIDVLVNNAGWSIHGPAEGFTEEETRAQMDTVFFGPYRLMRAVAPLMRERGSGVIVNISSGAGLEERESMGVYAAAKAAMDGVSKVLAKEMAPFGVRVLTVALGSFDTNMGPTVRLASKPTPSDYDGSALDAVFKVMAASATEGFPADGDHVKAAKVIYEVITGTGVGEGKEGERMLPLGRDMAKRVDDVVGGWQRTMGVFGDVCNNVYLEK</sequence>
<dbReference type="GeneID" id="73347396"/>
<evidence type="ECO:0000313" key="3">
    <source>
        <dbReference type="EMBL" id="UQC87926.1"/>
    </source>
</evidence>
<organism evidence="3 4">
    <name type="scientific">Colletotrichum lupini</name>
    <dbReference type="NCBI Taxonomy" id="145971"/>
    <lineage>
        <taxon>Eukaryota</taxon>
        <taxon>Fungi</taxon>
        <taxon>Dikarya</taxon>
        <taxon>Ascomycota</taxon>
        <taxon>Pezizomycotina</taxon>
        <taxon>Sordariomycetes</taxon>
        <taxon>Hypocreomycetidae</taxon>
        <taxon>Glomerellales</taxon>
        <taxon>Glomerellaceae</taxon>
        <taxon>Colletotrichum</taxon>
        <taxon>Colletotrichum acutatum species complex</taxon>
    </lineage>
</organism>
<gene>
    <name evidence="3" type="ORF">CLUP02_13447</name>
</gene>
<accession>A0A9Q8T4B4</accession>
<dbReference type="Pfam" id="PF00106">
    <property type="entry name" value="adh_short"/>
    <property type="match status" value="1"/>
</dbReference>
<evidence type="ECO:0000313" key="4">
    <source>
        <dbReference type="Proteomes" id="UP000830671"/>
    </source>
</evidence>
<dbReference type="PRINTS" id="PR00081">
    <property type="entry name" value="GDHRDH"/>
</dbReference>
<dbReference type="KEGG" id="clup:CLUP02_13447"/>
<comment type="similarity">
    <text evidence="2">Belongs to the short-chain dehydrogenases/reductases (SDR) family.</text>
</comment>
<dbReference type="PRINTS" id="PR00080">
    <property type="entry name" value="SDRFAMILY"/>
</dbReference>
<dbReference type="Proteomes" id="UP000830671">
    <property type="component" value="Chromosome 7"/>
</dbReference>
<dbReference type="PROSITE" id="PS00061">
    <property type="entry name" value="ADH_SHORT"/>
    <property type="match status" value="1"/>
</dbReference>
<dbReference type="EMBL" id="CP019479">
    <property type="protein sequence ID" value="UQC87926.1"/>
    <property type="molecule type" value="Genomic_DNA"/>
</dbReference>
<dbReference type="InterPro" id="IPR020904">
    <property type="entry name" value="Sc_DH/Rdtase_CS"/>
</dbReference>
<dbReference type="AlphaFoldDB" id="A0A9Q8T4B4"/>
<proteinExistence type="inferred from homology"/>
<dbReference type="PANTHER" id="PTHR43976">
    <property type="entry name" value="SHORT CHAIN DEHYDROGENASE"/>
    <property type="match status" value="1"/>
</dbReference>
<evidence type="ECO:0000256" key="2">
    <source>
        <dbReference type="RuleBase" id="RU000363"/>
    </source>
</evidence>
<evidence type="ECO:0000256" key="1">
    <source>
        <dbReference type="ARBA" id="ARBA00022857"/>
    </source>
</evidence>
<dbReference type="PANTHER" id="PTHR43976:SF6">
    <property type="entry name" value="OXIDOREDUCTASE, PUTATIVE (AFU_ORTHOLOGUE AFUA_1G13950)-RELATED"/>
    <property type="match status" value="1"/>
</dbReference>
<dbReference type="RefSeq" id="XP_049149532.1">
    <property type="nucleotide sequence ID" value="XM_049292386.1"/>
</dbReference>
<dbReference type="CDD" id="cd05374">
    <property type="entry name" value="17beta-HSD-like_SDR_c"/>
    <property type="match status" value="1"/>
</dbReference>
<protein>
    <submittedName>
        <fullName evidence="3">Retinol dehydrogenase 8</fullName>
    </submittedName>
</protein>
<keyword evidence="1" id="KW-0521">NADP</keyword>
<dbReference type="Gene3D" id="3.40.50.720">
    <property type="entry name" value="NAD(P)-binding Rossmann-like Domain"/>
    <property type="match status" value="1"/>
</dbReference>
<dbReference type="InterPro" id="IPR051911">
    <property type="entry name" value="SDR_oxidoreductase"/>
</dbReference>
<dbReference type="InterPro" id="IPR036291">
    <property type="entry name" value="NAD(P)-bd_dom_sf"/>
</dbReference>